<evidence type="ECO:0000313" key="4">
    <source>
        <dbReference type="EMBL" id="MEC3859756.1"/>
    </source>
</evidence>
<dbReference type="Gene3D" id="1.20.120.160">
    <property type="entry name" value="HPT domain"/>
    <property type="match status" value="1"/>
</dbReference>
<sequence length="126" mass="13679">MGQITVLPVKERAFVESDQIDLLRAQLGTSVAEGVICRALEELGQRLGRVERFLETGDMKDLHRTARSVAAIAAQIGLAGLVRVAGDVQQCLDDGDRTALQATTARLIRVGEQSLTAIWDTHDQLV</sequence>
<accession>A0ABU6HBI0</accession>
<comment type="caution">
    <text evidence="4">The sequence shown here is derived from an EMBL/GenBank/DDBJ whole genome shotgun (WGS) entry which is preliminary data.</text>
</comment>
<keyword evidence="1" id="KW-0902">Two-component regulatory system</keyword>
<dbReference type="RefSeq" id="WP_326295247.1">
    <property type="nucleotide sequence ID" value="NZ_JAYLLH010000001.1"/>
</dbReference>
<dbReference type="PROSITE" id="PS50894">
    <property type="entry name" value="HPT"/>
    <property type="match status" value="1"/>
</dbReference>
<dbReference type="EMBL" id="JAYLLH010000001">
    <property type="protein sequence ID" value="MEC3859756.1"/>
    <property type="molecule type" value="Genomic_DNA"/>
</dbReference>
<comment type="caution">
    <text evidence="2">Lacks conserved residue(s) required for the propagation of feature annotation.</text>
</comment>
<dbReference type="SUPFAM" id="SSF47226">
    <property type="entry name" value="Histidine-containing phosphotransfer domain, HPT domain"/>
    <property type="match status" value="1"/>
</dbReference>
<reference evidence="4 5" key="1">
    <citation type="submission" date="2024-01" db="EMBL/GenBank/DDBJ databases">
        <title>Mesobacterium rodlantinim sp. nov., isolated from shallow sea hydrothermal systems off Kueishantao Island.</title>
        <authorList>
            <person name="Su Z."/>
            <person name="Tang K."/>
        </authorList>
    </citation>
    <scope>NUCLEOTIDE SEQUENCE [LARGE SCALE GENOMIC DNA]</scope>
    <source>
        <strain evidence="4 5">TK19101</strain>
    </source>
</reference>
<dbReference type="InterPro" id="IPR036641">
    <property type="entry name" value="HPT_dom_sf"/>
</dbReference>
<name>A0ABU6HBI0_9RHOB</name>
<evidence type="ECO:0000313" key="5">
    <source>
        <dbReference type="Proteomes" id="UP001348149"/>
    </source>
</evidence>
<dbReference type="InterPro" id="IPR008207">
    <property type="entry name" value="Sig_transdc_His_kin_Hpt_dom"/>
</dbReference>
<protein>
    <recommendedName>
        <fullName evidence="3">HPt domain-containing protein</fullName>
    </recommendedName>
</protein>
<evidence type="ECO:0000259" key="3">
    <source>
        <dbReference type="PROSITE" id="PS50894"/>
    </source>
</evidence>
<feature type="domain" description="HPt" evidence="3">
    <location>
        <begin position="28"/>
        <end position="125"/>
    </location>
</feature>
<evidence type="ECO:0000256" key="1">
    <source>
        <dbReference type="ARBA" id="ARBA00023012"/>
    </source>
</evidence>
<dbReference type="Proteomes" id="UP001348149">
    <property type="component" value="Unassembled WGS sequence"/>
</dbReference>
<keyword evidence="5" id="KW-1185">Reference proteome</keyword>
<evidence type="ECO:0000256" key="2">
    <source>
        <dbReference type="PROSITE-ProRule" id="PRU00110"/>
    </source>
</evidence>
<gene>
    <name evidence="4" type="ORF">VK792_00545</name>
</gene>
<organism evidence="4 5">
    <name type="scientific">Mesobacterium hydrothermale</name>
    <dbReference type="NCBI Taxonomy" id="3111907"/>
    <lineage>
        <taxon>Bacteria</taxon>
        <taxon>Pseudomonadati</taxon>
        <taxon>Pseudomonadota</taxon>
        <taxon>Alphaproteobacteria</taxon>
        <taxon>Rhodobacterales</taxon>
        <taxon>Roseobacteraceae</taxon>
        <taxon>Mesobacterium</taxon>
    </lineage>
</organism>
<proteinExistence type="predicted"/>